<dbReference type="Proteomes" id="UP000036403">
    <property type="component" value="Unassembled WGS sequence"/>
</dbReference>
<keyword evidence="1" id="KW-0548">Nucleotidyltransferase</keyword>
<organism evidence="1 2">
    <name type="scientific">Lasius niger</name>
    <name type="common">Black garden ant</name>
    <dbReference type="NCBI Taxonomy" id="67767"/>
    <lineage>
        <taxon>Eukaryota</taxon>
        <taxon>Metazoa</taxon>
        <taxon>Ecdysozoa</taxon>
        <taxon>Arthropoda</taxon>
        <taxon>Hexapoda</taxon>
        <taxon>Insecta</taxon>
        <taxon>Pterygota</taxon>
        <taxon>Neoptera</taxon>
        <taxon>Endopterygota</taxon>
        <taxon>Hymenoptera</taxon>
        <taxon>Apocrita</taxon>
        <taxon>Aculeata</taxon>
        <taxon>Formicoidea</taxon>
        <taxon>Formicidae</taxon>
        <taxon>Formicinae</taxon>
        <taxon>Lasius</taxon>
        <taxon>Lasius</taxon>
    </lineage>
</organism>
<dbReference type="PaxDb" id="67767-A0A0J7KG31"/>
<accession>A0A0J7KG31</accession>
<evidence type="ECO:0000313" key="2">
    <source>
        <dbReference type="Proteomes" id="UP000036403"/>
    </source>
</evidence>
<evidence type="ECO:0000313" key="1">
    <source>
        <dbReference type="EMBL" id="KMQ89209.1"/>
    </source>
</evidence>
<keyword evidence="1" id="KW-0695">RNA-directed DNA polymerase</keyword>
<reference evidence="1 2" key="1">
    <citation type="submission" date="2015-04" db="EMBL/GenBank/DDBJ databases">
        <title>Lasius niger genome sequencing.</title>
        <authorList>
            <person name="Konorov E.A."/>
            <person name="Nikitin M.A."/>
            <person name="Kirill M.V."/>
            <person name="Chang P."/>
        </authorList>
    </citation>
    <scope>NUCLEOTIDE SEQUENCE [LARGE SCALE GENOMIC DNA]</scope>
    <source>
        <tissue evidence="1">Whole</tissue>
    </source>
</reference>
<sequence>METKILLQSLQGSYLRAIVRAMKTTSIMALEIALCIPPLDLAAVNAAKCTAYRLKCLGEWKDTGLGHTKLGLLQKNPFTRRQDRILKKYQLVKHFQTWIPAKEEWLDPGKINNPSVDPWFTDESGIDHCFEAGVYRPKDNYRESIPMGSYSTVFSAEILTMHGASSEKHHREKNKYLLR</sequence>
<dbReference type="EMBL" id="LBMM01008026">
    <property type="protein sequence ID" value="KMQ89209.1"/>
    <property type="molecule type" value="Genomic_DNA"/>
</dbReference>
<dbReference type="AlphaFoldDB" id="A0A0J7KG31"/>
<keyword evidence="2" id="KW-1185">Reference proteome</keyword>
<name>A0A0J7KG31_LASNI</name>
<protein>
    <submittedName>
        <fullName evidence="1">Reverse transcriptase</fullName>
    </submittedName>
</protein>
<dbReference type="GO" id="GO:0003964">
    <property type="term" value="F:RNA-directed DNA polymerase activity"/>
    <property type="evidence" value="ECO:0007669"/>
    <property type="project" value="UniProtKB-KW"/>
</dbReference>
<comment type="caution">
    <text evidence="1">The sequence shown here is derived from an EMBL/GenBank/DDBJ whole genome shotgun (WGS) entry which is preliminary data.</text>
</comment>
<dbReference type="OrthoDB" id="7701141at2759"/>
<keyword evidence="1" id="KW-0808">Transferase</keyword>
<proteinExistence type="predicted"/>
<gene>
    <name evidence="1" type="ORF">RF55_11185</name>
</gene>